<dbReference type="GO" id="GO:0008270">
    <property type="term" value="F:zinc ion binding"/>
    <property type="evidence" value="ECO:0007669"/>
    <property type="project" value="InterPro"/>
</dbReference>
<evidence type="ECO:0000259" key="6">
    <source>
        <dbReference type="Pfam" id="PF04082"/>
    </source>
</evidence>
<dbReference type="GO" id="GO:0000435">
    <property type="term" value="P:positive regulation of transcription from RNA polymerase II promoter by galactose"/>
    <property type="evidence" value="ECO:0007669"/>
    <property type="project" value="TreeGrafter"/>
</dbReference>
<reference evidence="7" key="1">
    <citation type="submission" date="2020-03" db="EMBL/GenBank/DDBJ databases">
        <title>Draft Genome Sequence of Cylindrodendrum hubeiense.</title>
        <authorList>
            <person name="Buettner E."/>
            <person name="Kellner H."/>
        </authorList>
    </citation>
    <scope>NUCLEOTIDE SEQUENCE</scope>
    <source>
        <strain evidence="7">IHI 201604</strain>
    </source>
</reference>
<dbReference type="AlphaFoldDB" id="A0A9P5HGH6"/>
<sequence>MRNRVTVPASPPALRASSSEAPSTSETPSTIGPAMSEHLDEDQDAEQSHTFYTAHGRFSGEVAAAIDAKAGLAPAATSNLVPFVDAPLFVQRQEDIPLQKRDEEGCRYFQRAWSLLPPETILWKPGSVELVQCLMLMNRYLHCTNNQQKTWMTAGLAIRIAQSMCFHLPGTASTKKSGNDRQLEQRVWASCIAVDRIEGIFSSGSYQHDGKDSYHIVRRLELHEIGNQIQLAQAQTQNGLAARLGLPRLYQQDEYHAVVMQLDACLNKWENSLASDWKFDTLQNVVDRTSRTDRYLLNLRCVTYADFMSQGRRESPALLITVR</sequence>
<dbReference type="PANTHER" id="PTHR47424:SF3">
    <property type="entry name" value="REGULATORY PROTEIN GAL4"/>
    <property type="match status" value="1"/>
</dbReference>
<keyword evidence="3" id="KW-0804">Transcription</keyword>
<protein>
    <recommendedName>
        <fullName evidence="6">Xylanolytic transcriptional activator regulatory domain-containing protein</fullName>
    </recommendedName>
</protein>
<dbReference type="CDD" id="cd12148">
    <property type="entry name" value="fungal_TF_MHR"/>
    <property type="match status" value="1"/>
</dbReference>
<dbReference type="InterPro" id="IPR051127">
    <property type="entry name" value="Fungal_SecMet_Regulators"/>
</dbReference>
<dbReference type="InterPro" id="IPR007219">
    <property type="entry name" value="XnlR_reg_dom"/>
</dbReference>
<dbReference type="PANTHER" id="PTHR47424">
    <property type="entry name" value="REGULATORY PROTEIN GAL4"/>
    <property type="match status" value="1"/>
</dbReference>
<comment type="caution">
    <text evidence="7">The sequence shown here is derived from an EMBL/GenBank/DDBJ whole genome shotgun (WGS) entry which is preliminary data.</text>
</comment>
<gene>
    <name evidence="7" type="ORF">G7Z17_g533</name>
</gene>
<evidence type="ECO:0000313" key="8">
    <source>
        <dbReference type="Proteomes" id="UP000722485"/>
    </source>
</evidence>
<keyword evidence="2" id="KW-0238">DNA-binding</keyword>
<dbReference type="EMBL" id="JAANBB010000004">
    <property type="protein sequence ID" value="KAF7557540.1"/>
    <property type="molecule type" value="Genomic_DNA"/>
</dbReference>
<dbReference type="Proteomes" id="UP000722485">
    <property type="component" value="Unassembled WGS sequence"/>
</dbReference>
<feature type="compositionally biased region" description="Low complexity" evidence="5">
    <location>
        <begin position="12"/>
        <end position="29"/>
    </location>
</feature>
<evidence type="ECO:0000256" key="2">
    <source>
        <dbReference type="ARBA" id="ARBA00023125"/>
    </source>
</evidence>
<organism evidence="7 8">
    <name type="scientific">Cylindrodendrum hubeiense</name>
    <dbReference type="NCBI Taxonomy" id="595255"/>
    <lineage>
        <taxon>Eukaryota</taxon>
        <taxon>Fungi</taxon>
        <taxon>Dikarya</taxon>
        <taxon>Ascomycota</taxon>
        <taxon>Pezizomycotina</taxon>
        <taxon>Sordariomycetes</taxon>
        <taxon>Hypocreomycetidae</taxon>
        <taxon>Hypocreales</taxon>
        <taxon>Nectriaceae</taxon>
        <taxon>Cylindrodendrum</taxon>
    </lineage>
</organism>
<evidence type="ECO:0000256" key="5">
    <source>
        <dbReference type="SAM" id="MobiDB-lite"/>
    </source>
</evidence>
<feature type="domain" description="Xylanolytic transcriptional activator regulatory" evidence="6">
    <location>
        <begin position="103"/>
        <end position="196"/>
    </location>
</feature>
<keyword evidence="8" id="KW-1185">Reference proteome</keyword>
<evidence type="ECO:0000256" key="1">
    <source>
        <dbReference type="ARBA" id="ARBA00023015"/>
    </source>
</evidence>
<keyword evidence="4" id="KW-0539">Nucleus</keyword>
<dbReference type="OrthoDB" id="424974at2759"/>
<dbReference type="GO" id="GO:0006351">
    <property type="term" value="P:DNA-templated transcription"/>
    <property type="evidence" value="ECO:0007669"/>
    <property type="project" value="InterPro"/>
</dbReference>
<evidence type="ECO:0000256" key="4">
    <source>
        <dbReference type="ARBA" id="ARBA00023242"/>
    </source>
</evidence>
<evidence type="ECO:0000256" key="3">
    <source>
        <dbReference type="ARBA" id="ARBA00023163"/>
    </source>
</evidence>
<proteinExistence type="predicted"/>
<dbReference type="GO" id="GO:0005634">
    <property type="term" value="C:nucleus"/>
    <property type="evidence" value="ECO:0007669"/>
    <property type="project" value="TreeGrafter"/>
</dbReference>
<dbReference type="GO" id="GO:0000981">
    <property type="term" value="F:DNA-binding transcription factor activity, RNA polymerase II-specific"/>
    <property type="evidence" value="ECO:0007669"/>
    <property type="project" value="TreeGrafter"/>
</dbReference>
<name>A0A9P5HGH6_9HYPO</name>
<feature type="region of interest" description="Disordered" evidence="5">
    <location>
        <begin position="1"/>
        <end position="46"/>
    </location>
</feature>
<accession>A0A9P5HGH6</accession>
<dbReference type="GO" id="GO:0000978">
    <property type="term" value="F:RNA polymerase II cis-regulatory region sequence-specific DNA binding"/>
    <property type="evidence" value="ECO:0007669"/>
    <property type="project" value="TreeGrafter"/>
</dbReference>
<evidence type="ECO:0000313" key="7">
    <source>
        <dbReference type="EMBL" id="KAF7557540.1"/>
    </source>
</evidence>
<dbReference type="Pfam" id="PF04082">
    <property type="entry name" value="Fungal_trans"/>
    <property type="match status" value="1"/>
</dbReference>
<keyword evidence="1" id="KW-0805">Transcription regulation</keyword>